<dbReference type="EMBL" id="UINC01034568">
    <property type="protein sequence ID" value="SVB25613.1"/>
    <property type="molecule type" value="Genomic_DNA"/>
</dbReference>
<proteinExistence type="predicted"/>
<gene>
    <name evidence="1" type="ORF">METZ01_LOCUS178467</name>
</gene>
<dbReference type="AlphaFoldDB" id="A0A382CJV2"/>
<evidence type="ECO:0000313" key="1">
    <source>
        <dbReference type="EMBL" id="SVB25613.1"/>
    </source>
</evidence>
<accession>A0A382CJV2</accession>
<organism evidence="1">
    <name type="scientific">marine metagenome</name>
    <dbReference type="NCBI Taxonomy" id="408172"/>
    <lineage>
        <taxon>unclassified sequences</taxon>
        <taxon>metagenomes</taxon>
        <taxon>ecological metagenomes</taxon>
    </lineage>
</organism>
<name>A0A382CJV2_9ZZZZ</name>
<protein>
    <submittedName>
        <fullName evidence="1">Uncharacterized protein</fullName>
    </submittedName>
</protein>
<sequence>MTITRFLEELKHSAYYGDQIVRAERLPEREACYAEPRDPLHPAMKSTLETLGIA</sequence>
<feature type="non-terminal residue" evidence="1">
    <location>
        <position position="54"/>
    </location>
</feature>
<reference evidence="1" key="1">
    <citation type="submission" date="2018-05" db="EMBL/GenBank/DDBJ databases">
        <authorList>
            <person name="Lanie J.A."/>
            <person name="Ng W.-L."/>
            <person name="Kazmierczak K.M."/>
            <person name="Andrzejewski T.M."/>
            <person name="Davidsen T.M."/>
            <person name="Wayne K.J."/>
            <person name="Tettelin H."/>
            <person name="Glass J.I."/>
            <person name="Rusch D."/>
            <person name="Podicherti R."/>
            <person name="Tsui H.-C.T."/>
            <person name="Winkler M.E."/>
        </authorList>
    </citation>
    <scope>NUCLEOTIDE SEQUENCE</scope>
</reference>